<protein>
    <submittedName>
        <fullName evidence="1">Uncharacterized protein</fullName>
    </submittedName>
</protein>
<gene>
    <name evidence="1" type="ORF">DY000_02006679</name>
</gene>
<proteinExistence type="predicted"/>
<dbReference type="EMBL" id="QGKV02000832">
    <property type="protein sequence ID" value="KAF3544573.1"/>
    <property type="molecule type" value="Genomic_DNA"/>
</dbReference>
<name>A0ABQ7BZT0_BRACR</name>
<evidence type="ECO:0000313" key="2">
    <source>
        <dbReference type="Proteomes" id="UP000266723"/>
    </source>
</evidence>
<keyword evidence="2" id="KW-1185">Reference proteome</keyword>
<accession>A0ABQ7BZT0</accession>
<sequence length="118" mass="13462">MCRNELGSRGIYRRQQPISFRLVAARVSLCIASDACAMAPRAPDVWLHDQDPCRVPPLLLDVRLHDWNSCKVPEQHTHVDQCASVACTETPHAWSIHLVFHMSARMLLLHARPYLELL</sequence>
<organism evidence="1 2">
    <name type="scientific">Brassica cretica</name>
    <name type="common">Mustard</name>
    <dbReference type="NCBI Taxonomy" id="69181"/>
    <lineage>
        <taxon>Eukaryota</taxon>
        <taxon>Viridiplantae</taxon>
        <taxon>Streptophyta</taxon>
        <taxon>Embryophyta</taxon>
        <taxon>Tracheophyta</taxon>
        <taxon>Spermatophyta</taxon>
        <taxon>Magnoliopsida</taxon>
        <taxon>eudicotyledons</taxon>
        <taxon>Gunneridae</taxon>
        <taxon>Pentapetalae</taxon>
        <taxon>rosids</taxon>
        <taxon>malvids</taxon>
        <taxon>Brassicales</taxon>
        <taxon>Brassicaceae</taxon>
        <taxon>Brassiceae</taxon>
        <taxon>Brassica</taxon>
    </lineage>
</organism>
<evidence type="ECO:0000313" key="1">
    <source>
        <dbReference type="EMBL" id="KAF3544573.1"/>
    </source>
</evidence>
<comment type="caution">
    <text evidence="1">The sequence shown here is derived from an EMBL/GenBank/DDBJ whole genome shotgun (WGS) entry which is preliminary data.</text>
</comment>
<reference evidence="1 2" key="1">
    <citation type="journal article" date="2020" name="BMC Genomics">
        <title>Intraspecific diversification of the crop wild relative Brassica cretica Lam. using demographic model selection.</title>
        <authorList>
            <person name="Kioukis A."/>
            <person name="Michalopoulou V.A."/>
            <person name="Briers L."/>
            <person name="Pirintsos S."/>
            <person name="Studholme D.J."/>
            <person name="Pavlidis P."/>
            <person name="Sarris P.F."/>
        </authorList>
    </citation>
    <scope>NUCLEOTIDE SEQUENCE [LARGE SCALE GENOMIC DNA]</scope>
    <source>
        <strain evidence="2">cv. PFS-1207/04</strain>
    </source>
</reference>
<dbReference type="Proteomes" id="UP000266723">
    <property type="component" value="Unassembled WGS sequence"/>
</dbReference>